<evidence type="ECO:0008006" key="7">
    <source>
        <dbReference type="Google" id="ProtNLM"/>
    </source>
</evidence>
<sequence length="680" mass="75761">MVRNYKKRGDWSEESMKDAVKNVVEGKIGYKLAAKSFFVPQTTLERKVKLARESLDKNDPMTVKFKVPLGPKEKVFTDNEEEELCKYIIDMESRLYGLTMKDLRGLVYRLAVKNNKRHPFNNEKEEAGKDWALGFLKRHPELSIRQPESTSSARAAGFNKQVVDQFFNFLGNVYDEHHLTPDRIYNCDEAGISVVPKTKSKIIARKGRKQVGAITSAERGTTITVEICFSASGNFMPPMMVYPRKRMDPQLMINAAPGAWGVCSDSGWMTSELFLDWFKKFVKFSGATPEHSVLLLLDGHSTHTKNIDLINEARTHGVIILCFPPHTTHRLQVADVAYMRPLSTYYDHQIMAWLRSNPGMTVTVRQVAEIFGKAFIQASTMSTAVNGFKKCGIWPYDPTVFSETDFAPSLMTDIQLNVSDAPASDNSSLIMESSSTEPATNNQNAPIISEAISVAATLTDAAVTPVTVETETLSRLDTAASISASTSLSSNLVTALTVLPNTMSTPEPGCSYWLDNSDLHERPRTPQQSIFGVVSPQQIMPFPATTKTSRSTRKRGKTAVITSSPYKNELEETIKKKEQAEEDKQRKKGLRELKKSEKDPATKKKRVTKKKQGAKNRSLNENSDSDIENTPCLYCKGLYLDSNEGWAACSACGKWAHCSCAGVDDEDADTVFTCEHCEQS</sequence>
<reference evidence="5 6" key="1">
    <citation type="submission" date="2023-11" db="EMBL/GenBank/DDBJ databases">
        <authorList>
            <person name="Hedman E."/>
            <person name="Englund M."/>
            <person name="Stromberg M."/>
            <person name="Nyberg Akerstrom W."/>
            <person name="Nylinder S."/>
            <person name="Jareborg N."/>
            <person name="Kallberg Y."/>
            <person name="Kronander E."/>
        </authorList>
    </citation>
    <scope>NUCLEOTIDE SEQUENCE [LARGE SCALE GENOMIC DNA]</scope>
</reference>
<dbReference type="Pfam" id="PF05225">
    <property type="entry name" value="HTH_psq"/>
    <property type="match status" value="1"/>
</dbReference>
<keyword evidence="6" id="KW-1185">Reference proteome</keyword>
<dbReference type="InterPro" id="IPR009057">
    <property type="entry name" value="Homeodomain-like_sf"/>
</dbReference>
<accession>A0AAV1KRR3</accession>
<dbReference type="SUPFAM" id="SSF46689">
    <property type="entry name" value="Homeodomain-like"/>
    <property type="match status" value="1"/>
</dbReference>
<dbReference type="Gene3D" id="1.10.10.60">
    <property type="entry name" value="Homeodomain-like"/>
    <property type="match status" value="1"/>
</dbReference>
<dbReference type="Pfam" id="PF03184">
    <property type="entry name" value="DDE_1"/>
    <property type="match status" value="1"/>
</dbReference>
<evidence type="ECO:0000313" key="6">
    <source>
        <dbReference type="Proteomes" id="UP001314205"/>
    </source>
</evidence>
<dbReference type="GO" id="GO:0003677">
    <property type="term" value="F:DNA binding"/>
    <property type="evidence" value="ECO:0007669"/>
    <property type="project" value="InterPro"/>
</dbReference>
<comment type="subcellular location">
    <subcellularLocation>
        <location evidence="1">Nucleus</location>
    </subcellularLocation>
</comment>
<name>A0AAV1KRR3_9NEOP</name>
<dbReference type="EMBL" id="CAVLGL010000068">
    <property type="protein sequence ID" value="CAK1584544.1"/>
    <property type="molecule type" value="Genomic_DNA"/>
</dbReference>
<dbReference type="AlphaFoldDB" id="A0AAV1KRR3"/>
<gene>
    <name evidence="5" type="ORF">PARMNEM_LOCUS5761</name>
</gene>
<evidence type="ECO:0000256" key="1">
    <source>
        <dbReference type="ARBA" id="ARBA00004123"/>
    </source>
</evidence>
<dbReference type="InterPro" id="IPR007889">
    <property type="entry name" value="HTH_Psq"/>
</dbReference>
<dbReference type="InterPro" id="IPR013083">
    <property type="entry name" value="Znf_RING/FYVE/PHD"/>
</dbReference>
<proteinExistence type="predicted"/>
<dbReference type="Proteomes" id="UP001314205">
    <property type="component" value="Unassembled WGS sequence"/>
</dbReference>
<dbReference type="Gene3D" id="3.30.40.10">
    <property type="entry name" value="Zinc/RING finger domain, C3HC4 (zinc finger)"/>
    <property type="match status" value="1"/>
</dbReference>
<feature type="compositionally biased region" description="Basic residues" evidence="2">
    <location>
        <begin position="603"/>
        <end position="614"/>
    </location>
</feature>
<feature type="domain" description="HTH psq-type" evidence="4">
    <location>
        <begin position="12"/>
        <end position="49"/>
    </location>
</feature>
<dbReference type="PANTHER" id="PTHR19303:SF74">
    <property type="entry name" value="POGO TRANSPOSABLE ELEMENT WITH KRAB DOMAIN"/>
    <property type="match status" value="1"/>
</dbReference>
<dbReference type="PANTHER" id="PTHR19303">
    <property type="entry name" value="TRANSPOSON"/>
    <property type="match status" value="1"/>
</dbReference>
<evidence type="ECO:0000259" key="3">
    <source>
        <dbReference type="Pfam" id="PF03184"/>
    </source>
</evidence>
<evidence type="ECO:0000313" key="5">
    <source>
        <dbReference type="EMBL" id="CAK1584544.1"/>
    </source>
</evidence>
<comment type="caution">
    <text evidence="5">The sequence shown here is derived from an EMBL/GenBank/DDBJ whole genome shotgun (WGS) entry which is preliminary data.</text>
</comment>
<dbReference type="InterPro" id="IPR050863">
    <property type="entry name" value="CenT-Element_Derived"/>
</dbReference>
<dbReference type="SUPFAM" id="SSF57903">
    <property type="entry name" value="FYVE/PHD zinc finger"/>
    <property type="match status" value="1"/>
</dbReference>
<evidence type="ECO:0000256" key="2">
    <source>
        <dbReference type="SAM" id="MobiDB-lite"/>
    </source>
</evidence>
<organism evidence="5 6">
    <name type="scientific">Parnassius mnemosyne</name>
    <name type="common">clouded apollo</name>
    <dbReference type="NCBI Taxonomy" id="213953"/>
    <lineage>
        <taxon>Eukaryota</taxon>
        <taxon>Metazoa</taxon>
        <taxon>Ecdysozoa</taxon>
        <taxon>Arthropoda</taxon>
        <taxon>Hexapoda</taxon>
        <taxon>Insecta</taxon>
        <taxon>Pterygota</taxon>
        <taxon>Neoptera</taxon>
        <taxon>Endopterygota</taxon>
        <taxon>Lepidoptera</taxon>
        <taxon>Glossata</taxon>
        <taxon>Ditrysia</taxon>
        <taxon>Papilionoidea</taxon>
        <taxon>Papilionidae</taxon>
        <taxon>Parnassiinae</taxon>
        <taxon>Parnassini</taxon>
        <taxon>Parnassius</taxon>
        <taxon>Driopa</taxon>
    </lineage>
</organism>
<feature type="compositionally biased region" description="Basic and acidic residues" evidence="2">
    <location>
        <begin position="568"/>
        <end position="602"/>
    </location>
</feature>
<feature type="domain" description="DDE-1" evidence="3">
    <location>
        <begin position="222"/>
        <end position="354"/>
    </location>
</feature>
<feature type="region of interest" description="Disordered" evidence="2">
    <location>
        <begin position="538"/>
        <end position="625"/>
    </location>
</feature>
<dbReference type="CDD" id="cd15517">
    <property type="entry name" value="PHD_TCF19_like"/>
    <property type="match status" value="1"/>
</dbReference>
<protein>
    <recommendedName>
        <fullName evidence="7">Transposase</fullName>
    </recommendedName>
</protein>
<dbReference type="InterPro" id="IPR011011">
    <property type="entry name" value="Znf_FYVE_PHD"/>
</dbReference>
<dbReference type="InterPro" id="IPR004875">
    <property type="entry name" value="DDE_SF_endonuclease_dom"/>
</dbReference>
<evidence type="ECO:0000259" key="4">
    <source>
        <dbReference type="Pfam" id="PF05225"/>
    </source>
</evidence>
<dbReference type="GO" id="GO:0005634">
    <property type="term" value="C:nucleus"/>
    <property type="evidence" value="ECO:0007669"/>
    <property type="project" value="UniProtKB-SubCell"/>
</dbReference>